<name>A0A6I3QS16_9FIRM</name>
<reference evidence="1 2" key="1">
    <citation type="journal article" date="2019" name="Nat. Med.">
        <title>A library of human gut bacterial isolates paired with longitudinal multiomics data enables mechanistic microbiome research.</title>
        <authorList>
            <person name="Poyet M."/>
            <person name="Groussin M."/>
            <person name="Gibbons S.M."/>
            <person name="Avila-Pacheco J."/>
            <person name="Jiang X."/>
            <person name="Kearney S.M."/>
            <person name="Perrotta A.R."/>
            <person name="Berdy B."/>
            <person name="Zhao S."/>
            <person name="Lieberman T.D."/>
            <person name="Swanson P.K."/>
            <person name="Smith M."/>
            <person name="Roesemann S."/>
            <person name="Alexander J.E."/>
            <person name="Rich S.A."/>
            <person name="Livny J."/>
            <person name="Vlamakis H."/>
            <person name="Clish C."/>
            <person name="Bullock K."/>
            <person name="Deik A."/>
            <person name="Scott J."/>
            <person name="Pierce K.A."/>
            <person name="Xavier R.J."/>
            <person name="Alm E.J."/>
        </authorList>
    </citation>
    <scope>NUCLEOTIDE SEQUENCE [LARGE SCALE GENOMIC DNA]</scope>
    <source>
        <strain evidence="1 2">BIOML-A7</strain>
    </source>
</reference>
<dbReference type="AlphaFoldDB" id="A0A6I3QS16"/>
<dbReference type="Proteomes" id="UP000449193">
    <property type="component" value="Unassembled WGS sequence"/>
</dbReference>
<gene>
    <name evidence="1" type="ORF">GMD52_09720</name>
</gene>
<evidence type="ECO:0000313" key="2">
    <source>
        <dbReference type="Proteomes" id="UP000449193"/>
    </source>
</evidence>
<protein>
    <submittedName>
        <fullName evidence="1">Uncharacterized protein</fullName>
    </submittedName>
</protein>
<organism evidence="1 2">
    <name type="scientific">Ruthenibacterium lactatiformans</name>
    <dbReference type="NCBI Taxonomy" id="1550024"/>
    <lineage>
        <taxon>Bacteria</taxon>
        <taxon>Bacillati</taxon>
        <taxon>Bacillota</taxon>
        <taxon>Clostridia</taxon>
        <taxon>Eubacteriales</taxon>
        <taxon>Oscillospiraceae</taxon>
        <taxon>Ruthenibacterium</taxon>
    </lineage>
</organism>
<dbReference type="RefSeq" id="WP_155201657.1">
    <property type="nucleotide sequence ID" value="NZ_CAUGKH010000004.1"/>
</dbReference>
<proteinExistence type="predicted"/>
<evidence type="ECO:0000313" key="1">
    <source>
        <dbReference type="EMBL" id="MTS51817.1"/>
    </source>
</evidence>
<sequence length="102" mass="10942">MNDKRIFLVLFGPLLAIIFMCLCAPVAFADGPETNSLPSASDVLESAPNSSSGISDMAASVETSEARPLLSTPLDSYSVVEGLLFLIFLILLFLVLIRIFGF</sequence>
<accession>A0A6I3QS16</accession>
<dbReference type="EMBL" id="WMZR01000011">
    <property type="protein sequence ID" value="MTS51817.1"/>
    <property type="molecule type" value="Genomic_DNA"/>
</dbReference>
<comment type="caution">
    <text evidence="1">The sequence shown here is derived from an EMBL/GenBank/DDBJ whole genome shotgun (WGS) entry which is preliminary data.</text>
</comment>